<evidence type="ECO:0000313" key="1">
    <source>
        <dbReference type="EMBL" id="MQY19550.1"/>
    </source>
</evidence>
<sequence length="101" mass="10199">MEPFVTVPDAIRGYGASSAAMATTIATVGNVDQVATVGAAVPVFGLIGQDFLAAFAYAQANHVSSVNELAAVHAGTALAAFTAADHYQASDDDSAAHFRSV</sequence>
<dbReference type="Pfam" id="PF10824">
    <property type="entry name" value="T7SS_ESX_EspC"/>
    <property type="match status" value="1"/>
</dbReference>
<dbReference type="RefSeq" id="WP_153410381.1">
    <property type="nucleotide sequence ID" value="NZ_WEGK01000005.1"/>
</dbReference>
<proteinExistence type="predicted"/>
<dbReference type="EMBL" id="WEGK01000005">
    <property type="protein sequence ID" value="MQY19550.1"/>
    <property type="molecule type" value="Genomic_DNA"/>
</dbReference>
<evidence type="ECO:0000313" key="2">
    <source>
        <dbReference type="Proteomes" id="UP000438448"/>
    </source>
</evidence>
<dbReference type="Proteomes" id="UP000438448">
    <property type="component" value="Unassembled WGS sequence"/>
</dbReference>
<evidence type="ECO:0008006" key="3">
    <source>
        <dbReference type="Google" id="ProtNLM"/>
    </source>
</evidence>
<organism evidence="1 2">
    <name type="scientific">Nocardia macrotermitis</name>
    <dbReference type="NCBI Taxonomy" id="2585198"/>
    <lineage>
        <taxon>Bacteria</taxon>
        <taxon>Bacillati</taxon>
        <taxon>Actinomycetota</taxon>
        <taxon>Actinomycetes</taxon>
        <taxon>Mycobacteriales</taxon>
        <taxon>Nocardiaceae</taxon>
        <taxon>Nocardia</taxon>
    </lineage>
</organism>
<name>A0A7K0D1F2_9NOCA</name>
<accession>A0A7K0D1F2</accession>
<reference evidence="1 2" key="1">
    <citation type="submission" date="2019-10" db="EMBL/GenBank/DDBJ databases">
        <title>Nocardia macrotermitis sp. nov. and Nocardia aurantia sp. nov., isolated from the gut of fungus growing-termite Macrotermes natalensis.</title>
        <authorList>
            <person name="Benndorf R."/>
            <person name="Schwitalla J."/>
            <person name="Martin K."/>
            <person name="De Beer W."/>
            <person name="Kaster A.-K."/>
            <person name="Vollmers J."/>
            <person name="Poulsen M."/>
            <person name="Beemelmanns C."/>
        </authorList>
    </citation>
    <scope>NUCLEOTIDE SEQUENCE [LARGE SCALE GENOMIC DNA]</scope>
    <source>
        <strain evidence="1 2">RB20</strain>
    </source>
</reference>
<gene>
    <name evidence="1" type="ORF">NRB20_26400</name>
</gene>
<protein>
    <recommendedName>
        <fullName evidence="3">Excreted virulence factor EspC (Type VII ESX diderm)</fullName>
    </recommendedName>
</protein>
<dbReference type="OrthoDB" id="4565343at2"/>
<dbReference type="GO" id="GO:0009306">
    <property type="term" value="P:protein secretion"/>
    <property type="evidence" value="ECO:0007669"/>
    <property type="project" value="InterPro"/>
</dbReference>
<comment type="caution">
    <text evidence="1">The sequence shown here is derived from an EMBL/GenBank/DDBJ whole genome shotgun (WGS) entry which is preliminary data.</text>
</comment>
<dbReference type="InterPro" id="IPR022536">
    <property type="entry name" value="EspC"/>
</dbReference>
<keyword evidence="2" id="KW-1185">Reference proteome</keyword>
<dbReference type="AlphaFoldDB" id="A0A7K0D1F2"/>